<comment type="caution">
    <text evidence="2">The sequence shown here is derived from an EMBL/GenBank/DDBJ whole genome shotgun (WGS) entry which is preliminary data.</text>
</comment>
<dbReference type="AlphaFoldDB" id="A0AAD7P340"/>
<feature type="region of interest" description="Disordered" evidence="1">
    <location>
        <begin position="21"/>
        <end position="87"/>
    </location>
</feature>
<protein>
    <submittedName>
        <fullName evidence="2">Uncharacterized protein</fullName>
    </submittedName>
</protein>
<evidence type="ECO:0000313" key="3">
    <source>
        <dbReference type="Proteomes" id="UP001215598"/>
    </source>
</evidence>
<dbReference type="Proteomes" id="UP001215598">
    <property type="component" value="Unassembled WGS sequence"/>
</dbReference>
<evidence type="ECO:0000256" key="1">
    <source>
        <dbReference type="SAM" id="MobiDB-lite"/>
    </source>
</evidence>
<keyword evidence="3" id="KW-1185">Reference proteome</keyword>
<feature type="compositionally biased region" description="Low complexity" evidence="1">
    <location>
        <begin position="151"/>
        <end position="161"/>
    </location>
</feature>
<feature type="region of interest" description="Disordered" evidence="1">
    <location>
        <begin position="117"/>
        <end position="164"/>
    </location>
</feature>
<feature type="compositionally biased region" description="Low complexity" evidence="1">
    <location>
        <begin position="49"/>
        <end position="59"/>
    </location>
</feature>
<feature type="compositionally biased region" description="Pro residues" evidence="1">
    <location>
        <begin position="27"/>
        <end position="40"/>
    </location>
</feature>
<dbReference type="EMBL" id="JARKIB010000001">
    <property type="protein sequence ID" value="KAJ7786584.1"/>
    <property type="molecule type" value="Genomic_DNA"/>
</dbReference>
<organism evidence="2 3">
    <name type="scientific">Mycena metata</name>
    <dbReference type="NCBI Taxonomy" id="1033252"/>
    <lineage>
        <taxon>Eukaryota</taxon>
        <taxon>Fungi</taxon>
        <taxon>Dikarya</taxon>
        <taxon>Basidiomycota</taxon>
        <taxon>Agaricomycotina</taxon>
        <taxon>Agaricomycetes</taxon>
        <taxon>Agaricomycetidae</taxon>
        <taxon>Agaricales</taxon>
        <taxon>Marasmiineae</taxon>
        <taxon>Mycenaceae</taxon>
        <taxon>Mycena</taxon>
    </lineage>
</organism>
<gene>
    <name evidence="2" type="ORF">B0H16DRAFT_36734</name>
</gene>
<name>A0AAD7P340_9AGAR</name>
<sequence>MPWGQSLAAANDTAVVFPAVYDDKSLPPTPHGLPPPPRLPPTIAQLAMPSPDESSSSDSTASHEIVDLTRYNVASPRRPNRLRKPPPSSFSLFSFIPENPPSMSNFPYIFHRSTPSSPAQSFVAGAGPARASSMHVPSASRKLTKSRRRTTGSTPPASAAADLSMARISEIPPVPPLASRSSFGFLRRKKTSIHSGADSPALPDLPPSTPLTLNIVRPVLFFSKLVSA</sequence>
<accession>A0AAD7P340</accession>
<evidence type="ECO:0000313" key="2">
    <source>
        <dbReference type="EMBL" id="KAJ7786584.1"/>
    </source>
</evidence>
<proteinExistence type="predicted"/>
<reference evidence="2" key="1">
    <citation type="submission" date="2023-03" db="EMBL/GenBank/DDBJ databases">
        <title>Massive genome expansion in bonnet fungi (Mycena s.s.) driven by repeated elements and novel gene families across ecological guilds.</title>
        <authorList>
            <consortium name="Lawrence Berkeley National Laboratory"/>
            <person name="Harder C.B."/>
            <person name="Miyauchi S."/>
            <person name="Viragh M."/>
            <person name="Kuo A."/>
            <person name="Thoen E."/>
            <person name="Andreopoulos B."/>
            <person name="Lu D."/>
            <person name="Skrede I."/>
            <person name="Drula E."/>
            <person name="Henrissat B."/>
            <person name="Morin E."/>
            <person name="Kohler A."/>
            <person name="Barry K."/>
            <person name="LaButti K."/>
            <person name="Morin E."/>
            <person name="Salamov A."/>
            <person name="Lipzen A."/>
            <person name="Mereny Z."/>
            <person name="Hegedus B."/>
            <person name="Baldrian P."/>
            <person name="Stursova M."/>
            <person name="Weitz H."/>
            <person name="Taylor A."/>
            <person name="Grigoriev I.V."/>
            <person name="Nagy L.G."/>
            <person name="Martin F."/>
            <person name="Kauserud H."/>
        </authorList>
    </citation>
    <scope>NUCLEOTIDE SEQUENCE</scope>
    <source>
        <strain evidence="2">CBHHK182m</strain>
    </source>
</reference>